<dbReference type="RefSeq" id="WP_309047603.1">
    <property type="nucleotide sequence ID" value="NZ_JAVIGA010000012.1"/>
</dbReference>
<gene>
    <name evidence="2" type="ORF">RDT67_13340</name>
</gene>
<sequence>MQQTVQDWARNTSGTPLYAVLANTNGAQGIKAYYREDGSRTPYGLYANTPYANWFEVMPVLVPLTDGSPFLRWVAETPLRNWGWLARSPLPQVAITDHLRGLTQVILPGGKEVFFRYWDGQYLPGHLDYYGDQWRDILPVFSDYWINNRAFTCPVIADAPVQAFPWWQVSQGVLDALLDEEVLPLVLNIRQTLQQDYPDVVARWPDAILDKKIRRLLTPQRRRDPQILAEILRTLEHA</sequence>
<accession>A0AAJ1YFM3</accession>
<dbReference type="Proteomes" id="UP001224622">
    <property type="component" value="Unassembled WGS sequence"/>
</dbReference>
<dbReference type="Pfam" id="PF13503">
    <property type="entry name" value="DUF4123"/>
    <property type="match status" value="1"/>
</dbReference>
<dbReference type="EMBL" id="JAVIGA010000012">
    <property type="protein sequence ID" value="MDQ9127415.1"/>
    <property type="molecule type" value="Genomic_DNA"/>
</dbReference>
<evidence type="ECO:0000313" key="3">
    <source>
        <dbReference type="Proteomes" id="UP001224622"/>
    </source>
</evidence>
<evidence type="ECO:0000259" key="1">
    <source>
        <dbReference type="Pfam" id="PF13503"/>
    </source>
</evidence>
<comment type="caution">
    <text evidence="2">The sequence shown here is derived from an EMBL/GenBank/DDBJ whole genome shotgun (WGS) entry which is preliminary data.</text>
</comment>
<dbReference type="AlphaFoldDB" id="A0AAJ1YFM3"/>
<dbReference type="InterPro" id="IPR025391">
    <property type="entry name" value="DUF4123"/>
</dbReference>
<reference evidence="2" key="1">
    <citation type="submission" date="2023-08" db="EMBL/GenBank/DDBJ databases">
        <title>The Comparative Genomic Analysis of Yersiniaceae from Polar Regions.</title>
        <authorList>
            <person name="Goncharov A."/>
            <person name="Aslanov B."/>
            <person name="Kolodzhieva V."/>
            <person name="Azarov D."/>
            <person name="Mochov A."/>
            <person name="Lebedeva E."/>
        </authorList>
    </citation>
    <scope>NUCLEOTIDE SEQUENCE</scope>
    <source>
        <strain evidence="2">Vf</strain>
    </source>
</reference>
<feature type="domain" description="DUF4123" evidence="1">
    <location>
        <begin position="17"/>
        <end position="128"/>
    </location>
</feature>
<protein>
    <submittedName>
        <fullName evidence="2">DUF4123 domain-containing protein</fullName>
    </submittedName>
</protein>
<organism evidence="2 3">
    <name type="scientific">Serratia fonticola</name>
    <dbReference type="NCBI Taxonomy" id="47917"/>
    <lineage>
        <taxon>Bacteria</taxon>
        <taxon>Pseudomonadati</taxon>
        <taxon>Pseudomonadota</taxon>
        <taxon>Gammaproteobacteria</taxon>
        <taxon>Enterobacterales</taxon>
        <taxon>Yersiniaceae</taxon>
        <taxon>Serratia</taxon>
    </lineage>
</organism>
<evidence type="ECO:0000313" key="2">
    <source>
        <dbReference type="EMBL" id="MDQ9127415.1"/>
    </source>
</evidence>
<proteinExistence type="predicted"/>
<name>A0AAJ1YFM3_SERFO</name>